<evidence type="ECO:0000313" key="2">
    <source>
        <dbReference type="EMBL" id="OAE19644.1"/>
    </source>
</evidence>
<feature type="region of interest" description="Disordered" evidence="1">
    <location>
        <begin position="1"/>
        <end position="111"/>
    </location>
</feature>
<proteinExistence type="predicted"/>
<gene>
    <name evidence="2" type="ORF">AXG93_1847s1050</name>
</gene>
<dbReference type="EMBL" id="LVLJ01003800">
    <property type="protein sequence ID" value="OAE19644.1"/>
    <property type="molecule type" value="Genomic_DNA"/>
</dbReference>
<name>A0A176VFG5_MARPO</name>
<feature type="compositionally biased region" description="Basic and acidic residues" evidence="1">
    <location>
        <begin position="1"/>
        <end position="14"/>
    </location>
</feature>
<feature type="compositionally biased region" description="Basic and acidic residues" evidence="1">
    <location>
        <begin position="54"/>
        <end position="65"/>
    </location>
</feature>
<evidence type="ECO:0000313" key="3">
    <source>
        <dbReference type="Proteomes" id="UP000077202"/>
    </source>
</evidence>
<sequence length="433" mass="47423">MEVPEAERLARGNLEEMQPSSSSEDSGLRVTNRSDVKNSQEIECVENGAGFSDRNVDIDLDRGEKMPSQQVHDPGPSSPRDQRSGETGPQVVDADSSRVNESLGASQVAGSDETRYILDPIPAEGIPISVAAEEVGSTQGPIPPLATVNAAEAPAIISKKTDSHVIDVPVKDSVKVQELDGYKGFPIPRTTSNFSVESATGDLCRLPSSVRILYGSGIRLVGLVGHAHGYVRLAMTIAGWVRTILLIIPSSSRIIWQDRRYLTGTKYRVSHKFTHLNYTNMIPIVFLVWDVPKVLARDGFIPLNHTTIIPRVFLEWIVPIVPALDGVIPLDCTNITPSPCSGWGHPFNHTDMNPAVPCVGHTKSPCSGWVHPSNHTRRVLRALLEWAVPEVPAWDGVIPLDYTNSTPRVFRVWDVPEVLVVDRVTLSITQTRL</sequence>
<accession>A0A176VFG5</accession>
<reference evidence="2" key="1">
    <citation type="submission" date="2016-03" db="EMBL/GenBank/DDBJ databases">
        <title>Mechanisms controlling the formation of the plant cell surface in tip-growing cells are functionally conserved among land plants.</title>
        <authorList>
            <person name="Honkanen S."/>
            <person name="Jones V.A."/>
            <person name="Morieri G."/>
            <person name="Champion C."/>
            <person name="Hetherington A.J."/>
            <person name="Kelly S."/>
            <person name="Saint-Marcoux D."/>
            <person name="Proust H."/>
            <person name="Prescott H."/>
            <person name="Dolan L."/>
        </authorList>
    </citation>
    <scope>NUCLEOTIDE SEQUENCE [LARGE SCALE GENOMIC DNA]</scope>
    <source>
        <tissue evidence="2">Whole gametophyte</tissue>
    </source>
</reference>
<dbReference type="Proteomes" id="UP000077202">
    <property type="component" value="Unassembled WGS sequence"/>
</dbReference>
<comment type="caution">
    <text evidence="2">The sequence shown here is derived from an EMBL/GenBank/DDBJ whole genome shotgun (WGS) entry which is preliminary data.</text>
</comment>
<feature type="compositionally biased region" description="Polar residues" evidence="1">
    <location>
        <begin position="97"/>
        <end position="109"/>
    </location>
</feature>
<dbReference type="AlphaFoldDB" id="A0A176VFG5"/>
<organism evidence="2 3">
    <name type="scientific">Marchantia polymorpha subsp. ruderalis</name>
    <dbReference type="NCBI Taxonomy" id="1480154"/>
    <lineage>
        <taxon>Eukaryota</taxon>
        <taxon>Viridiplantae</taxon>
        <taxon>Streptophyta</taxon>
        <taxon>Embryophyta</taxon>
        <taxon>Marchantiophyta</taxon>
        <taxon>Marchantiopsida</taxon>
        <taxon>Marchantiidae</taxon>
        <taxon>Marchantiales</taxon>
        <taxon>Marchantiaceae</taxon>
        <taxon>Marchantia</taxon>
    </lineage>
</organism>
<keyword evidence="3" id="KW-1185">Reference proteome</keyword>
<evidence type="ECO:0000256" key="1">
    <source>
        <dbReference type="SAM" id="MobiDB-lite"/>
    </source>
</evidence>
<protein>
    <submittedName>
        <fullName evidence="2">Uncharacterized protein</fullName>
    </submittedName>
</protein>
<feature type="compositionally biased region" description="Polar residues" evidence="1">
    <location>
        <begin position="18"/>
        <end position="31"/>
    </location>
</feature>